<feature type="chain" id="PRO_5022799782" description="Ig-like domain repeat protein" evidence="2">
    <location>
        <begin position="22"/>
        <end position="560"/>
    </location>
</feature>
<sequence>MRTIVPVIAVVAALVLSGCSASGPSDVVQLTFDLPSEAEAREAVGGPPQWYSGVLDVFDEVAAEVPGIESLRDAVEADDTAFGEQILAQLADLGGDEAPHAGPVLSWSGGRTSRSDAGQQGFENLIIGGLGTYAQRGLQDALSGGSLHSGDSHGSDGLTFTVNDDGTTTVEISTEGQQVSGGATAGTSTSVVYDGRYCPGPDGRFDATAKVKRSVTGAAGGATASRTEEIRATLTGTLADNALPEEITMEAVQMTTVKGTDGSSRYLTTSQKVDDLDLGKFDTTKNPPHKLGGTEGLTKEQEQELSTSGQSGADTLAFGLLMGLIGMWTDGGCVSIETDLPESVPPQDVTDFTIDVQAKSGHGSVTGPLTLSLEGAESLEPLESVSKGGFHYTAGEQGTQATVSIVSTSRQGGATKKVVVTAGFSGWELDGDVAGTHVHGALCASTWANWNQPGDHALHTWTDGFQKQEWRANLEWGTTVGGQGVAPPGYLGPGGSASEVSTFQIQADAEGDPVSLTGDLVFYPEDDVTITHFPAKLTIFPAKQDLQCDADGFPQIMYTF</sequence>
<dbReference type="RefSeq" id="WP_149325685.1">
    <property type="nucleotide sequence ID" value="NZ_CP043504.1"/>
</dbReference>
<reference evidence="3 4" key="1">
    <citation type="submission" date="2019-09" db="EMBL/GenBank/DDBJ databases">
        <title>Genome sequencing of strain KACC 19322.</title>
        <authorList>
            <person name="Heo J."/>
            <person name="Kim S.-J."/>
            <person name="Kim J.-S."/>
            <person name="Hong S.-B."/>
            <person name="Kwon S.-W."/>
        </authorList>
    </citation>
    <scope>NUCLEOTIDE SEQUENCE [LARGE SCALE GENOMIC DNA]</scope>
    <source>
        <strain evidence="3 4">KACC 19322</strain>
    </source>
</reference>
<feature type="signal peptide" evidence="2">
    <location>
        <begin position="1"/>
        <end position="21"/>
    </location>
</feature>
<name>A0A5C1YA22_9MICO</name>
<organism evidence="3 4">
    <name type="scientific">Protaetiibacter larvae</name>
    <dbReference type="NCBI Taxonomy" id="2592654"/>
    <lineage>
        <taxon>Bacteria</taxon>
        <taxon>Bacillati</taxon>
        <taxon>Actinomycetota</taxon>
        <taxon>Actinomycetes</taxon>
        <taxon>Micrococcales</taxon>
        <taxon>Microbacteriaceae</taxon>
        <taxon>Protaetiibacter</taxon>
    </lineage>
</organism>
<feature type="region of interest" description="Disordered" evidence="1">
    <location>
        <begin position="278"/>
        <end position="310"/>
    </location>
</feature>
<evidence type="ECO:0008006" key="5">
    <source>
        <dbReference type="Google" id="ProtNLM"/>
    </source>
</evidence>
<evidence type="ECO:0000313" key="4">
    <source>
        <dbReference type="Proteomes" id="UP000322159"/>
    </source>
</evidence>
<dbReference type="PROSITE" id="PS51257">
    <property type="entry name" value="PROKAR_LIPOPROTEIN"/>
    <property type="match status" value="1"/>
</dbReference>
<keyword evidence="4" id="KW-1185">Reference proteome</keyword>
<keyword evidence="2" id="KW-0732">Signal</keyword>
<evidence type="ECO:0000256" key="1">
    <source>
        <dbReference type="SAM" id="MobiDB-lite"/>
    </source>
</evidence>
<dbReference type="EMBL" id="CP043504">
    <property type="protein sequence ID" value="QEO10268.1"/>
    <property type="molecule type" value="Genomic_DNA"/>
</dbReference>
<proteinExistence type="predicted"/>
<dbReference type="Proteomes" id="UP000322159">
    <property type="component" value="Chromosome"/>
</dbReference>
<accession>A0A5C1YA22</accession>
<evidence type="ECO:0000313" key="3">
    <source>
        <dbReference type="EMBL" id="QEO10268.1"/>
    </source>
</evidence>
<dbReference type="AlphaFoldDB" id="A0A5C1YA22"/>
<dbReference type="KEGG" id="lyk:FLP23_09765"/>
<gene>
    <name evidence="3" type="ORF">FLP23_09765</name>
</gene>
<protein>
    <recommendedName>
        <fullName evidence="5">Ig-like domain repeat protein</fullName>
    </recommendedName>
</protein>
<evidence type="ECO:0000256" key="2">
    <source>
        <dbReference type="SAM" id="SignalP"/>
    </source>
</evidence>